<protein>
    <submittedName>
        <fullName evidence="1">Uncharacterized protein</fullName>
    </submittedName>
</protein>
<sequence length="101" mass="11545">MANVFTVHEPNRACLGHSMQMSCCGRLSPLPSPQTFLELERALLEEWYRIPSSSLIDSLTPCLKEESRESRTRQKSRQHDLQVTNLVLSPRFLQVDIESSS</sequence>
<dbReference type="EMBL" id="BMAU01021422">
    <property type="protein sequence ID" value="GFY34124.1"/>
    <property type="molecule type" value="Genomic_DNA"/>
</dbReference>
<dbReference type="AlphaFoldDB" id="A0A8X6WGW4"/>
<keyword evidence="2" id="KW-1185">Reference proteome</keyword>
<proteinExistence type="predicted"/>
<reference evidence="1" key="1">
    <citation type="submission" date="2020-08" db="EMBL/GenBank/DDBJ databases">
        <title>Multicomponent nature underlies the extraordinary mechanical properties of spider dragline silk.</title>
        <authorList>
            <person name="Kono N."/>
            <person name="Nakamura H."/>
            <person name="Mori M."/>
            <person name="Yoshida Y."/>
            <person name="Ohtoshi R."/>
            <person name="Malay A.D."/>
            <person name="Moran D.A.P."/>
            <person name="Tomita M."/>
            <person name="Numata K."/>
            <person name="Arakawa K."/>
        </authorList>
    </citation>
    <scope>NUCLEOTIDE SEQUENCE</scope>
</reference>
<gene>
    <name evidence="1" type="ORF">TNCV_2504271</name>
</gene>
<evidence type="ECO:0000313" key="1">
    <source>
        <dbReference type="EMBL" id="GFY34124.1"/>
    </source>
</evidence>
<organism evidence="1 2">
    <name type="scientific">Trichonephila clavipes</name>
    <name type="common">Golden silk orbweaver</name>
    <name type="synonym">Nephila clavipes</name>
    <dbReference type="NCBI Taxonomy" id="2585209"/>
    <lineage>
        <taxon>Eukaryota</taxon>
        <taxon>Metazoa</taxon>
        <taxon>Ecdysozoa</taxon>
        <taxon>Arthropoda</taxon>
        <taxon>Chelicerata</taxon>
        <taxon>Arachnida</taxon>
        <taxon>Araneae</taxon>
        <taxon>Araneomorphae</taxon>
        <taxon>Entelegynae</taxon>
        <taxon>Araneoidea</taxon>
        <taxon>Nephilidae</taxon>
        <taxon>Trichonephila</taxon>
    </lineage>
</organism>
<accession>A0A8X6WGW4</accession>
<evidence type="ECO:0000313" key="2">
    <source>
        <dbReference type="Proteomes" id="UP000887159"/>
    </source>
</evidence>
<comment type="caution">
    <text evidence="1">The sequence shown here is derived from an EMBL/GenBank/DDBJ whole genome shotgun (WGS) entry which is preliminary data.</text>
</comment>
<name>A0A8X6WGW4_TRICX</name>
<dbReference type="Proteomes" id="UP000887159">
    <property type="component" value="Unassembled WGS sequence"/>
</dbReference>